<accession>A0A1V9Z215</accession>
<dbReference type="EMBL" id="JNBR01000485">
    <property type="protein sequence ID" value="OQR92001.1"/>
    <property type="molecule type" value="Genomic_DNA"/>
</dbReference>
<dbReference type="Proteomes" id="UP000243579">
    <property type="component" value="Unassembled WGS sequence"/>
</dbReference>
<evidence type="ECO:0000313" key="1">
    <source>
        <dbReference type="EMBL" id="OQR92001.1"/>
    </source>
</evidence>
<comment type="caution">
    <text evidence="1">The sequence shown here is derived from an EMBL/GenBank/DDBJ whole genome shotgun (WGS) entry which is preliminary data.</text>
</comment>
<organism evidence="1 2">
    <name type="scientific">Achlya hypogyna</name>
    <name type="common">Oomycete</name>
    <name type="synonym">Protoachlya hypogyna</name>
    <dbReference type="NCBI Taxonomy" id="1202772"/>
    <lineage>
        <taxon>Eukaryota</taxon>
        <taxon>Sar</taxon>
        <taxon>Stramenopiles</taxon>
        <taxon>Oomycota</taxon>
        <taxon>Saprolegniomycetes</taxon>
        <taxon>Saprolegniales</taxon>
        <taxon>Achlyaceae</taxon>
        <taxon>Achlya</taxon>
    </lineage>
</organism>
<protein>
    <submittedName>
        <fullName evidence="1">Uncharacterized protein</fullName>
    </submittedName>
</protein>
<gene>
    <name evidence="1" type="ORF">ACHHYP_04144</name>
</gene>
<evidence type="ECO:0000313" key="2">
    <source>
        <dbReference type="Proteomes" id="UP000243579"/>
    </source>
</evidence>
<keyword evidence="2" id="KW-1185">Reference proteome</keyword>
<name>A0A1V9Z215_ACHHY</name>
<reference evidence="1 2" key="1">
    <citation type="journal article" date="2014" name="Genome Biol. Evol.">
        <title>The secreted proteins of Achlya hypogyna and Thraustotheca clavata identify the ancestral oomycete secretome and reveal gene acquisitions by horizontal gene transfer.</title>
        <authorList>
            <person name="Misner I."/>
            <person name="Blouin N."/>
            <person name="Leonard G."/>
            <person name="Richards T.A."/>
            <person name="Lane C.E."/>
        </authorList>
    </citation>
    <scope>NUCLEOTIDE SEQUENCE [LARGE SCALE GENOMIC DNA]</scope>
    <source>
        <strain evidence="1 2">ATCC 48635</strain>
    </source>
</reference>
<proteinExistence type="predicted"/>
<dbReference type="AlphaFoldDB" id="A0A1V9Z215"/>
<sequence>MADTWKTCSLCCERFVGPLVERICGTTCVARVCQRCLCKYIASVCSARSVLASAPCPVCAVPVPVAAWGAVLTPADLVKLGLKLAASCASFCPRCSVHLPLASDPTTWMAVLSDKYDELRDACFAFDAGDASAAQLLHFLFATFGPFTRAIVPAVYQWISSSDRLWVFITTKKRWLPRDPWFPCCLTTTDPEQPARKWGNALEAWTRRGKPSTRT</sequence>